<dbReference type="AlphaFoldDB" id="F9YAW8"/>
<evidence type="ECO:0000256" key="6">
    <source>
        <dbReference type="ARBA" id="ARBA00022630"/>
    </source>
</evidence>
<evidence type="ECO:0000256" key="9">
    <source>
        <dbReference type="ARBA" id="ARBA00022737"/>
    </source>
</evidence>
<dbReference type="OrthoDB" id="9816309at2"/>
<evidence type="ECO:0000256" key="5">
    <source>
        <dbReference type="ARBA" id="ARBA00022606"/>
    </source>
</evidence>
<evidence type="ECO:0000256" key="11">
    <source>
        <dbReference type="ARBA" id="ARBA00022777"/>
    </source>
</evidence>
<evidence type="ECO:0000256" key="4">
    <source>
        <dbReference type="ARBA" id="ARBA00022553"/>
    </source>
</evidence>
<feature type="coiled-coil region" evidence="16">
    <location>
        <begin position="134"/>
        <end position="168"/>
    </location>
</feature>
<keyword evidence="7" id="KW-0288">FMN</keyword>
<dbReference type="PROSITE" id="PS50112">
    <property type="entry name" value="PAS"/>
    <property type="match status" value="1"/>
</dbReference>
<evidence type="ECO:0000256" key="7">
    <source>
        <dbReference type="ARBA" id="ARBA00022643"/>
    </source>
</evidence>
<dbReference type="CDD" id="cd00130">
    <property type="entry name" value="PAS"/>
    <property type="match status" value="2"/>
</dbReference>
<dbReference type="GO" id="GO:0005524">
    <property type="term" value="F:ATP binding"/>
    <property type="evidence" value="ECO:0007669"/>
    <property type="project" value="UniProtKB-KW"/>
</dbReference>
<dbReference type="InterPro" id="IPR013655">
    <property type="entry name" value="PAS_fold_3"/>
</dbReference>
<dbReference type="KEGG" id="kvl:KVU_PA0100"/>
<evidence type="ECO:0000256" key="14">
    <source>
        <dbReference type="ARBA" id="ARBA00023026"/>
    </source>
</evidence>
<accession>F9YAW8</accession>
<dbReference type="SMART" id="SM00086">
    <property type="entry name" value="PAC"/>
    <property type="match status" value="2"/>
</dbReference>
<evidence type="ECO:0000256" key="12">
    <source>
        <dbReference type="ARBA" id="ARBA00022840"/>
    </source>
</evidence>
<keyword evidence="9" id="KW-0677">Repeat</keyword>
<keyword evidence="19" id="KW-0614">Plasmid</keyword>
<evidence type="ECO:0000313" key="20">
    <source>
        <dbReference type="Proteomes" id="UP000000692"/>
    </source>
</evidence>
<evidence type="ECO:0000313" key="19">
    <source>
        <dbReference type="EMBL" id="AEM42520.1"/>
    </source>
</evidence>
<keyword evidence="8 19" id="KW-0808">Transferase</keyword>
<dbReference type="HOGENOM" id="CLU_000445_114_57_5"/>
<dbReference type="InterPro" id="IPR000700">
    <property type="entry name" value="PAS-assoc_C"/>
</dbReference>
<dbReference type="Pfam" id="PF07536">
    <property type="entry name" value="HWE_HK"/>
    <property type="match status" value="1"/>
</dbReference>
<dbReference type="PANTHER" id="PTHR41523:SF7">
    <property type="entry name" value="HISTIDINE KINASE"/>
    <property type="match status" value="1"/>
</dbReference>
<keyword evidence="3" id="KW-0600">Photoreceptor protein</keyword>
<protein>
    <recommendedName>
        <fullName evidence="2">histidine kinase</fullName>
        <ecNumber evidence="2">2.7.13.3</ecNumber>
    </recommendedName>
</protein>
<comment type="catalytic activity">
    <reaction evidence="1">
        <text>ATP + protein L-histidine = ADP + protein N-phospho-L-histidine.</text>
        <dbReference type="EC" id="2.7.13.3"/>
    </reaction>
</comment>
<keyword evidence="4" id="KW-0597">Phosphoprotein</keyword>
<dbReference type="Gene3D" id="3.30.450.20">
    <property type="entry name" value="PAS domain"/>
    <property type="match status" value="2"/>
</dbReference>
<feature type="domain" description="PAC" evidence="18">
    <location>
        <begin position="239"/>
        <end position="291"/>
    </location>
</feature>
<dbReference type="PANTHER" id="PTHR41523">
    <property type="entry name" value="TWO-COMPONENT SYSTEM SENSOR PROTEIN"/>
    <property type="match status" value="1"/>
</dbReference>
<keyword evidence="13" id="KW-0157">Chromophore</keyword>
<evidence type="ECO:0000256" key="2">
    <source>
        <dbReference type="ARBA" id="ARBA00012438"/>
    </source>
</evidence>
<organism evidence="19 20">
    <name type="scientific">Ketogulonicigenium vulgare (strain WSH-001)</name>
    <dbReference type="NCBI Taxonomy" id="759362"/>
    <lineage>
        <taxon>Bacteria</taxon>
        <taxon>Pseudomonadati</taxon>
        <taxon>Pseudomonadota</taxon>
        <taxon>Alphaproteobacteria</taxon>
        <taxon>Rhodobacterales</taxon>
        <taxon>Roseobacteraceae</taxon>
        <taxon>Ketogulonicigenium</taxon>
    </lineage>
</organism>
<reference evidence="19 20" key="1">
    <citation type="journal article" date="2011" name="J. Bacteriol.">
        <title>Complete genome sequence of the industrial strain Ketogulonicigenium vulgare WSH-001.</title>
        <authorList>
            <person name="Liu L."/>
            <person name="Li Y."/>
            <person name="Zhang J."/>
            <person name="Zhou Z."/>
            <person name="Liu J."/>
            <person name="Li X."/>
            <person name="Zhou J."/>
            <person name="Du G."/>
            <person name="Wang L."/>
            <person name="Chen J."/>
        </authorList>
    </citation>
    <scope>NUCLEOTIDE SEQUENCE [LARGE SCALE GENOMIC DNA]</scope>
    <source>
        <strain evidence="19 20">WSH-001</strain>
        <plasmid evidence="20">pKVU_100</plasmid>
    </source>
</reference>
<evidence type="ECO:0000256" key="15">
    <source>
        <dbReference type="ARBA" id="ARBA00023170"/>
    </source>
</evidence>
<proteinExistence type="predicted"/>
<dbReference type="PROSITE" id="PS50113">
    <property type="entry name" value="PAC"/>
    <property type="match status" value="2"/>
</dbReference>
<dbReference type="Proteomes" id="UP000000692">
    <property type="component" value="Plasmid 1"/>
</dbReference>
<dbReference type="EC" id="2.7.13.3" evidence="2"/>
<dbReference type="EMBL" id="CP002019">
    <property type="protein sequence ID" value="AEM42520.1"/>
    <property type="molecule type" value="Genomic_DNA"/>
</dbReference>
<dbReference type="Gene3D" id="2.10.70.100">
    <property type="match status" value="1"/>
</dbReference>
<dbReference type="GO" id="GO:0004673">
    <property type="term" value="F:protein histidine kinase activity"/>
    <property type="evidence" value="ECO:0007669"/>
    <property type="project" value="UniProtKB-EC"/>
</dbReference>
<sequence length="483" mass="53692">MMSGTQAVQPESLGREFEGNPFFIAALATPMPMLVTDPRRPDNPIVFVNAAFCALTGYERDDVIGRNCRFLQGPGTNRGDIARLRTAIADRQPIELDLLNYRKDGSSFWNRLVVSPVFAGDGQALYFTASQFDISPERNRLAELKKNKDQLQAEIEIRMRDIAATEARLKFILGASRMGSWTLDIASQRLDATAQCKMIFGRRPQDSFSYADLRASIHPDDLDRWQAEVGRVIDGRTELAIEYRIVTPDAQNRWVEVRGHIQAESAPLSPIMIGISQDITARKELEEQRKIMSRELVHRVKNTMAAAQSIFNHSLRNATDLQDAKHRAGGRIRALAAAQDLLILEGWTSADTKAVVAKGIAPFYGHAITFDGPDLVLDEVGVSALTLGLYELATNSIKYGALSVETGAVNIRWSIIKGQENYFMFEWQERGGPPAVKPKARGFGSTIMETVVPNQFRGSSEMLFEDAGLTYRITAPVPHVPVR</sequence>
<dbReference type="Pfam" id="PF08447">
    <property type="entry name" value="PAS_3"/>
    <property type="match status" value="1"/>
</dbReference>
<keyword evidence="12" id="KW-0067">ATP-binding</keyword>
<keyword evidence="14" id="KW-0843">Virulence</keyword>
<keyword evidence="10" id="KW-0547">Nucleotide-binding</keyword>
<keyword evidence="16" id="KW-0175">Coiled coil</keyword>
<feature type="domain" description="PAC" evidence="18">
    <location>
        <begin position="92"/>
        <end position="146"/>
    </location>
</feature>
<dbReference type="PATRIC" id="fig|759362.5.peg.2799"/>
<evidence type="ECO:0000256" key="8">
    <source>
        <dbReference type="ARBA" id="ARBA00022679"/>
    </source>
</evidence>
<evidence type="ECO:0000256" key="1">
    <source>
        <dbReference type="ARBA" id="ARBA00000085"/>
    </source>
</evidence>
<keyword evidence="20" id="KW-1185">Reference proteome</keyword>
<dbReference type="InterPro" id="IPR035965">
    <property type="entry name" value="PAS-like_dom_sf"/>
</dbReference>
<dbReference type="SMART" id="SM00911">
    <property type="entry name" value="HWE_HK"/>
    <property type="match status" value="1"/>
</dbReference>
<keyword evidence="6" id="KW-0285">Flavoprotein</keyword>
<name>F9YAW8_KETVW</name>
<evidence type="ECO:0000256" key="16">
    <source>
        <dbReference type="SAM" id="Coils"/>
    </source>
</evidence>
<evidence type="ECO:0000256" key="13">
    <source>
        <dbReference type="ARBA" id="ARBA00022991"/>
    </source>
</evidence>
<feature type="domain" description="PAS" evidence="17">
    <location>
        <begin position="32"/>
        <end position="67"/>
    </location>
</feature>
<keyword evidence="5" id="KW-0716">Sensory transduction</keyword>
<dbReference type="InterPro" id="IPR011102">
    <property type="entry name" value="Sig_transdc_His_kinase_HWE"/>
</dbReference>
<geneLocation type="plasmid" evidence="20">
    <name>pKVU_100</name>
</geneLocation>
<dbReference type="SMART" id="SM00091">
    <property type="entry name" value="PAS"/>
    <property type="match status" value="2"/>
</dbReference>
<dbReference type="InterPro" id="IPR000014">
    <property type="entry name" value="PAS"/>
</dbReference>
<dbReference type="SUPFAM" id="SSF55785">
    <property type="entry name" value="PYP-like sensor domain (PAS domain)"/>
    <property type="match status" value="2"/>
</dbReference>
<dbReference type="NCBIfam" id="TIGR00229">
    <property type="entry name" value="sensory_box"/>
    <property type="match status" value="2"/>
</dbReference>
<dbReference type="GO" id="GO:0009881">
    <property type="term" value="F:photoreceptor activity"/>
    <property type="evidence" value="ECO:0007669"/>
    <property type="project" value="UniProtKB-KW"/>
</dbReference>
<dbReference type="InterPro" id="IPR001610">
    <property type="entry name" value="PAC"/>
</dbReference>
<evidence type="ECO:0000256" key="3">
    <source>
        <dbReference type="ARBA" id="ARBA00022543"/>
    </source>
</evidence>
<dbReference type="Pfam" id="PF13426">
    <property type="entry name" value="PAS_9"/>
    <property type="match status" value="1"/>
</dbReference>
<evidence type="ECO:0000259" key="18">
    <source>
        <dbReference type="PROSITE" id="PS50113"/>
    </source>
</evidence>
<gene>
    <name evidence="19" type="ordered locus">KVU_PA0100</name>
</gene>
<keyword evidence="15" id="KW-0675">Receptor</keyword>
<evidence type="ECO:0000256" key="10">
    <source>
        <dbReference type="ARBA" id="ARBA00022741"/>
    </source>
</evidence>
<keyword evidence="11 19" id="KW-0418">Kinase</keyword>
<evidence type="ECO:0000259" key="17">
    <source>
        <dbReference type="PROSITE" id="PS50112"/>
    </source>
</evidence>